<dbReference type="InterPro" id="IPR027417">
    <property type="entry name" value="P-loop_NTPase"/>
</dbReference>
<evidence type="ECO:0000256" key="3">
    <source>
        <dbReference type="ARBA" id="ARBA00022840"/>
    </source>
</evidence>
<dbReference type="PANTHER" id="PTHR35372:SF2">
    <property type="entry name" value="SF3 HELICASE DOMAIN-CONTAINING PROTEIN"/>
    <property type="match status" value="1"/>
</dbReference>
<reference evidence="5 6" key="1">
    <citation type="submission" date="2009-08" db="EMBL/GenBank/DDBJ databases">
        <title>The Genome Sequence of Spizellomyces punctatus strain DAOM BR117.</title>
        <authorList>
            <consortium name="The Broad Institute Genome Sequencing Platform"/>
            <person name="Russ C."/>
            <person name="Cuomo C."/>
            <person name="Shea T."/>
            <person name="Young S.K."/>
            <person name="Zeng Q."/>
            <person name="Koehrsen M."/>
            <person name="Haas B."/>
            <person name="Borodovsky M."/>
            <person name="Guigo R."/>
            <person name="Alvarado L."/>
            <person name="Berlin A."/>
            <person name="Bochicchio J."/>
            <person name="Borenstein D."/>
            <person name="Chapman S."/>
            <person name="Chen Z."/>
            <person name="Engels R."/>
            <person name="Freedman E."/>
            <person name="Gellesch M."/>
            <person name="Goldberg J."/>
            <person name="Griggs A."/>
            <person name="Gujja S."/>
            <person name="Heiman D."/>
            <person name="Hepburn T."/>
            <person name="Howarth C."/>
            <person name="Jen D."/>
            <person name="Larson L."/>
            <person name="Lewis B."/>
            <person name="Mehta T."/>
            <person name="Park D."/>
            <person name="Pearson M."/>
            <person name="Roberts A."/>
            <person name="Saif S."/>
            <person name="Shenoy N."/>
            <person name="Sisk P."/>
            <person name="Stolte C."/>
            <person name="Sykes S."/>
            <person name="Thomson T."/>
            <person name="Walk T."/>
            <person name="White J."/>
            <person name="Yandava C."/>
            <person name="Burger G."/>
            <person name="Gray M.W."/>
            <person name="Holland P.W.H."/>
            <person name="King N."/>
            <person name="Lang F.B.F."/>
            <person name="Roger A.J."/>
            <person name="Ruiz-Trillo I."/>
            <person name="Lander E."/>
            <person name="Nusbaum C."/>
        </authorList>
    </citation>
    <scope>NUCLEOTIDE SEQUENCE [LARGE SCALE GENOMIC DNA]</scope>
    <source>
        <strain evidence="5 6">DAOM BR117</strain>
    </source>
</reference>
<keyword evidence="2" id="KW-0378">Hydrolase</keyword>
<feature type="domain" description="SF3 helicase" evidence="4">
    <location>
        <begin position="500"/>
        <end position="660"/>
    </location>
</feature>
<dbReference type="InterPro" id="IPR015330">
    <property type="entry name" value="DNA_primase/pol_bifunc_N"/>
</dbReference>
<dbReference type="GO" id="GO:0016787">
    <property type="term" value="F:hydrolase activity"/>
    <property type="evidence" value="ECO:0007669"/>
    <property type="project" value="UniProtKB-KW"/>
</dbReference>
<dbReference type="Proteomes" id="UP000053201">
    <property type="component" value="Unassembled WGS sequence"/>
</dbReference>
<dbReference type="VEuPathDB" id="FungiDB:SPPG_08447"/>
<dbReference type="AlphaFoldDB" id="A0A0L0H475"/>
<dbReference type="STRING" id="645134.A0A0L0H475"/>
<dbReference type="Pfam" id="PF09250">
    <property type="entry name" value="Prim-Pol"/>
    <property type="match status" value="1"/>
</dbReference>
<accession>A0A0L0H475</accession>
<dbReference type="Gene3D" id="3.40.50.300">
    <property type="entry name" value="P-loop containing nucleotide triphosphate hydrolases"/>
    <property type="match status" value="1"/>
</dbReference>
<dbReference type="CDD" id="cd04859">
    <property type="entry name" value="Prim_Pol"/>
    <property type="match status" value="1"/>
</dbReference>
<sequence>MPQTLLFQTAKKMKHANPSFNPIPASVEDKRPLGKWSGTSYLFERDFPKREQWQPDCNLGLLVSDDYIVVDVDAKPPAQRSKSKIYSEALGTVDFAELVEQNEPLPTTLSLTTPSGGKHFYFSLSGKDGESILKNWTACMTREDGSVIAVDIQTKGGYVMVPPSKKGCQRYEWDTKDGFKVPMAPLPNWILKNILDAHGKHPQHFEAQEFTESPHLNNEVSNEDIEMFKKSEFWKDCFSISSRPDHNNLYIITASVPYDCSICNRRHVNNTNHPFLVRNGSTLRFVCRPGKGFSRCISKNYEQMYRDFHPLTKELVEGMDVTNHAVSETLHKELKDRVFPTEKHNKWLMYDQSIGIWREEDKNVIMRPILDDYVHCLKELALICNKLSQDEEDVWSERQGICNSLVYSMSMVKKKNDHLASFFELIRDTRKDELFNQKKHLLHCVNGVYDLKKGKFRKAKPSDYSKMSTKITYLDYDEHPQEKKALVEKFLNDFTLDNEERKKFLLKALSSALSGDNEDQQFYFFDGSGNNAKSTLIKLMKKVLGDYGATLPTAQVSKPNLNAQAASPSLMALLFKRGGFLTELEEKTLYTEFLKMTAGGDSTSGRQLHNEQREIDLWVKIFIAVNDLLQILNKTNGFWQKVVVIPCNARFVHNPDPEKPEERPLVDGFTKQILDCADTFLALLVKTYITDYKTAGMKKNVHLDDILERVEKYRVSQNIPLQFISNMIEPADDTNAVLMKTLDMSFTEFCKDKAFTKTPQLVRQVYELMDSMFPPSNSKRQIWIEKKNLRGWKGAMLKKDEESEEESEEEKEEIAISYEEVEKDFLRSRWAGA</sequence>
<evidence type="ECO:0000256" key="2">
    <source>
        <dbReference type="ARBA" id="ARBA00022801"/>
    </source>
</evidence>
<dbReference type="PROSITE" id="PS51206">
    <property type="entry name" value="SF3_HELICASE_1"/>
    <property type="match status" value="1"/>
</dbReference>
<keyword evidence="6" id="KW-1185">Reference proteome</keyword>
<dbReference type="EMBL" id="KQ257470">
    <property type="protein sequence ID" value="KNC96295.1"/>
    <property type="molecule type" value="Genomic_DNA"/>
</dbReference>
<evidence type="ECO:0000259" key="4">
    <source>
        <dbReference type="PROSITE" id="PS51206"/>
    </source>
</evidence>
<keyword evidence="3" id="KW-0067">ATP-binding</keyword>
<dbReference type="eggNOG" id="ENOG502S45Q">
    <property type="taxonomic scope" value="Eukaryota"/>
</dbReference>
<dbReference type="SMART" id="SM00943">
    <property type="entry name" value="Prim-Pol"/>
    <property type="match status" value="1"/>
</dbReference>
<proteinExistence type="predicted"/>
<evidence type="ECO:0000256" key="1">
    <source>
        <dbReference type="ARBA" id="ARBA00022741"/>
    </source>
</evidence>
<dbReference type="InterPro" id="IPR051620">
    <property type="entry name" value="ORF904-like_C"/>
</dbReference>
<dbReference type="RefSeq" id="XP_016604335.1">
    <property type="nucleotide sequence ID" value="XM_016756602.1"/>
</dbReference>
<organism evidence="5 6">
    <name type="scientific">Spizellomyces punctatus (strain DAOM BR117)</name>
    <dbReference type="NCBI Taxonomy" id="645134"/>
    <lineage>
        <taxon>Eukaryota</taxon>
        <taxon>Fungi</taxon>
        <taxon>Fungi incertae sedis</taxon>
        <taxon>Chytridiomycota</taxon>
        <taxon>Chytridiomycota incertae sedis</taxon>
        <taxon>Chytridiomycetes</taxon>
        <taxon>Spizellomycetales</taxon>
        <taxon>Spizellomycetaceae</taxon>
        <taxon>Spizellomyces</taxon>
    </lineage>
</organism>
<dbReference type="InterPro" id="IPR014818">
    <property type="entry name" value="Phage/plasmid_primase_P4_C"/>
</dbReference>
<dbReference type="GO" id="GO:0005524">
    <property type="term" value="F:ATP binding"/>
    <property type="evidence" value="ECO:0007669"/>
    <property type="project" value="UniProtKB-KW"/>
</dbReference>
<dbReference type="OrthoDB" id="2375545at2759"/>
<dbReference type="InterPro" id="IPR014015">
    <property type="entry name" value="Helicase_SF3_DNA-vir"/>
</dbReference>
<evidence type="ECO:0000313" key="6">
    <source>
        <dbReference type="Proteomes" id="UP000053201"/>
    </source>
</evidence>
<evidence type="ECO:0000313" key="5">
    <source>
        <dbReference type="EMBL" id="KNC96295.1"/>
    </source>
</evidence>
<keyword evidence="1" id="KW-0547">Nucleotide-binding</keyword>
<dbReference type="GeneID" id="27691612"/>
<dbReference type="SMART" id="SM00885">
    <property type="entry name" value="D5_N"/>
    <property type="match status" value="1"/>
</dbReference>
<dbReference type="SUPFAM" id="SSF56747">
    <property type="entry name" value="Prim-pol domain"/>
    <property type="match status" value="1"/>
</dbReference>
<dbReference type="PANTHER" id="PTHR35372">
    <property type="entry name" value="ATP BINDING PROTEIN-RELATED"/>
    <property type="match status" value="1"/>
</dbReference>
<gene>
    <name evidence="5" type="ORF">SPPG_08447</name>
</gene>
<dbReference type="InParanoid" id="A0A0L0H475"/>
<name>A0A0L0H475_SPIPD</name>
<protein>
    <recommendedName>
        <fullName evidence="4">SF3 helicase domain-containing protein</fullName>
    </recommendedName>
</protein>
<dbReference type="Pfam" id="PF08706">
    <property type="entry name" value="D5_N"/>
    <property type="match status" value="1"/>
</dbReference>